<accession>A0AAQ4R097</accession>
<feature type="region of interest" description="Disordered" evidence="4">
    <location>
        <begin position="47"/>
        <end position="66"/>
    </location>
</feature>
<dbReference type="GO" id="GO:1990904">
    <property type="term" value="C:ribonucleoprotein complex"/>
    <property type="evidence" value="ECO:0007669"/>
    <property type="project" value="UniProtKB-KW"/>
</dbReference>
<dbReference type="PANTHER" id="PTHR36427:SF3">
    <property type="entry name" value="LARGE RIBOSOMAL SUBUNIT PROTEIN UL1M"/>
    <property type="match status" value="1"/>
</dbReference>
<evidence type="ECO:0000256" key="2">
    <source>
        <dbReference type="ARBA" id="ARBA00022980"/>
    </source>
</evidence>
<evidence type="ECO:0008006" key="7">
    <source>
        <dbReference type="Google" id="ProtNLM"/>
    </source>
</evidence>
<dbReference type="GO" id="GO:0005840">
    <property type="term" value="C:ribosome"/>
    <property type="evidence" value="ECO:0007669"/>
    <property type="project" value="UniProtKB-KW"/>
</dbReference>
<reference evidence="5" key="2">
    <citation type="submission" date="2025-08" db="UniProtKB">
        <authorList>
            <consortium name="Ensembl"/>
        </authorList>
    </citation>
    <scope>IDENTIFICATION</scope>
</reference>
<keyword evidence="3" id="KW-0687">Ribonucleoprotein</keyword>
<organism evidence="5 6">
    <name type="scientific">Gasterosteus aculeatus aculeatus</name>
    <name type="common">three-spined stickleback</name>
    <dbReference type="NCBI Taxonomy" id="481459"/>
    <lineage>
        <taxon>Eukaryota</taxon>
        <taxon>Metazoa</taxon>
        <taxon>Chordata</taxon>
        <taxon>Craniata</taxon>
        <taxon>Vertebrata</taxon>
        <taxon>Euteleostomi</taxon>
        <taxon>Actinopterygii</taxon>
        <taxon>Neopterygii</taxon>
        <taxon>Teleostei</taxon>
        <taxon>Neoteleostei</taxon>
        <taxon>Acanthomorphata</taxon>
        <taxon>Eupercaria</taxon>
        <taxon>Perciformes</taxon>
        <taxon>Cottioidei</taxon>
        <taxon>Gasterosteales</taxon>
        <taxon>Gasterosteidae</taxon>
        <taxon>Gasterosteus</taxon>
    </lineage>
</organism>
<dbReference type="Gene3D" id="3.40.50.790">
    <property type="match status" value="1"/>
</dbReference>
<sequence>MATCARTVWKAGCQRQLLRAGGPAHAGRSRAAPTNPPVRTLAAVKPLRKDKKDDAAKEAQKEKRVVDDAGRHKPYGRTAWAPVDDVYFMRYYPRAVYGAADAINMLKGFQKLDFTPVKQPVYIDLKLDMKLEKKRRVESFVSTVHLPHPFRTEMNSVLVFTEDADQTRAAMEGGAAFAGGVELMQSILDEEISADYYVAVPAILPKLVPLKNKLRKKFPKGTRGSVSGDIAQMLALFQKGHEVLVENDCYVRTQIATLDMNAEQILNNLQRVLMDVCSHRPASMGPFIERAIIASQTSEALWFRSQDVLPEDK</sequence>
<dbReference type="Ensembl" id="ENSGACT00000042481.1">
    <property type="protein sequence ID" value="ENSGACP00000056999.1"/>
    <property type="gene ID" value="ENSGACG00000033326.1"/>
</dbReference>
<evidence type="ECO:0000256" key="4">
    <source>
        <dbReference type="SAM" id="MobiDB-lite"/>
    </source>
</evidence>
<keyword evidence="6" id="KW-1185">Reference proteome</keyword>
<keyword evidence="2" id="KW-0689">Ribosomal protein</keyword>
<comment type="similarity">
    <text evidence="1">Belongs to the universal ribosomal protein uL1 family.</text>
</comment>
<dbReference type="InterPro" id="IPR023674">
    <property type="entry name" value="Ribosomal_uL1-like"/>
</dbReference>
<dbReference type="SUPFAM" id="SSF56808">
    <property type="entry name" value="Ribosomal protein L1"/>
    <property type="match status" value="1"/>
</dbReference>
<evidence type="ECO:0000256" key="3">
    <source>
        <dbReference type="ARBA" id="ARBA00023274"/>
    </source>
</evidence>
<feature type="region of interest" description="Disordered" evidence="4">
    <location>
        <begin position="20"/>
        <end position="40"/>
    </location>
</feature>
<dbReference type="Gene3D" id="3.30.190.20">
    <property type="match status" value="1"/>
</dbReference>
<reference evidence="5 6" key="1">
    <citation type="journal article" date="2021" name="G3 (Bethesda)">
        <title>Improved contiguity of the threespine stickleback genome using long-read sequencing.</title>
        <authorList>
            <person name="Nath S."/>
            <person name="Shaw D.E."/>
            <person name="White M.A."/>
        </authorList>
    </citation>
    <scope>NUCLEOTIDE SEQUENCE [LARGE SCALE GENOMIC DNA]</scope>
    <source>
        <strain evidence="5 6">Lake Benthic</strain>
    </source>
</reference>
<proteinExistence type="inferred from homology"/>
<feature type="compositionally biased region" description="Basic and acidic residues" evidence="4">
    <location>
        <begin position="50"/>
        <end position="66"/>
    </location>
</feature>
<dbReference type="Proteomes" id="UP000007635">
    <property type="component" value="Chromosome XIII"/>
</dbReference>
<dbReference type="GeneTree" id="ENSGT00940000162168"/>
<name>A0AAQ4R097_GASAC</name>
<reference evidence="5" key="3">
    <citation type="submission" date="2025-09" db="UniProtKB">
        <authorList>
            <consortium name="Ensembl"/>
        </authorList>
    </citation>
    <scope>IDENTIFICATION</scope>
</reference>
<evidence type="ECO:0000313" key="6">
    <source>
        <dbReference type="Proteomes" id="UP000007635"/>
    </source>
</evidence>
<evidence type="ECO:0000313" key="5">
    <source>
        <dbReference type="Ensembl" id="ENSGACP00000056999.1"/>
    </source>
</evidence>
<dbReference type="InterPro" id="IPR016095">
    <property type="entry name" value="Ribosomal_uL1_3-a/b-sand"/>
</dbReference>
<protein>
    <recommendedName>
        <fullName evidence="7">Mitochondrial ribosomal protein L1</fullName>
    </recommendedName>
</protein>
<evidence type="ECO:0000256" key="1">
    <source>
        <dbReference type="ARBA" id="ARBA00010531"/>
    </source>
</evidence>
<dbReference type="Pfam" id="PF00687">
    <property type="entry name" value="Ribosomal_L1"/>
    <property type="match status" value="1"/>
</dbReference>
<dbReference type="InterPro" id="IPR028364">
    <property type="entry name" value="Ribosomal_uL1/biogenesis"/>
</dbReference>
<dbReference type="AlphaFoldDB" id="A0AAQ4R097"/>
<dbReference type="PANTHER" id="PTHR36427">
    <property type="entry name" value="54S RIBOSOMAL PROTEIN L1, MITOCHONDRIAL"/>
    <property type="match status" value="1"/>
</dbReference>